<dbReference type="EMBL" id="AP027041">
    <property type="protein sequence ID" value="BDU17558.1"/>
    <property type="molecule type" value="Genomic_DNA"/>
</dbReference>
<keyword evidence="2" id="KW-1185">Reference proteome</keyword>
<sequence>MRLVRTDDAQQELWNRPRDPVVLKPIEWGTRDPVLGRGVCQHVEDATPPVVVTFNPFTHNRVRRVLRSLGVVH</sequence>
<evidence type="ECO:0000313" key="1">
    <source>
        <dbReference type="EMBL" id="BDU17558.1"/>
    </source>
</evidence>
<protein>
    <submittedName>
        <fullName evidence="1">Uncharacterized protein</fullName>
    </submittedName>
</protein>
<dbReference type="Proteomes" id="UP001317822">
    <property type="component" value="Chromosome"/>
</dbReference>
<proteinExistence type="predicted"/>
<reference evidence="1 2" key="1">
    <citation type="journal article" date="2023" name="Int. J. Syst. Evol. Microbiol.">
        <title>Physiological and genomic analyses of cobalamin (vitamin B12)-auxotrophy of Lysobacter auxotrophicus sp. nov., a methionine-auxotrophic chitinolytic bacterium isolated from chitin-treated soil.</title>
        <authorList>
            <person name="Saito A."/>
            <person name="Dohra H."/>
            <person name="Hamada M."/>
            <person name="Moriuchi R."/>
            <person name="Kotsuchibashi Y."/>
            <person name="Mori K."/>
        </authorList>
    </citation>
    <scope>NUCLEOTIDE SEQUENCE [LARGE SCALE GENOMIC DNA]</scope>
    <source>
        <strain evidence="1 2">5-21a</strain>
    </source>
</reference>
<name>A0ABN6UMC4_9GAMM</name>
<organism evidence="1 2">
    <name type="scientific">Lysobacter auxotrophicus</name>
    <dbReference type="NCBI Taxonomy" id="2992573"/>
    <lineage>
        <taxon>Bacteria</taxon>
        <taxon>Pseudomonadati</taxon>
        <taxon>Pseudomonadota</taxon>
        <taxon>Gammaproteobacteria</taxon>
        <taxon>Lysobacterales</taxon>
        <taxon>Lysobacteraceae</taxon>
        <taxon>Lysobacter</taxon>
    </lineage>
</organism>
<evidence type="ECO:0000313" key="2">
    <source>
        <dbReference type="Proteomes" id="UP001317822"/>
    </source>
</evidence>
<accession>A0ABN6UMC4</accession>
<gene>
    <name evidence="1" type="ORF">LA521A_27590</name>
</gene>
<dbReference type="RefSeq" id="WP_281779484.1">
    <property type="nucleotide sequence ID" value="NZ_AP027041.1"/>
</dbReference>